<evidence type="ECO:0000256" key="11">
    <source>
        <dbReference type="ARBA" id="ARBA00023160"/>
    </source>
</evidence>
<feature type="transmembrane region" description="Helical" evidence="12">
    <location>
        <begin position="176"/>
        <end position="196"/>
    </location>
</feature>
<keyword evidence="9" id="KW-0443">Lipid metabolism</keyword>
<reference evidence="14 15" key="1">
    <citation type="submission" date="2021-03" db="EMBL/GenBank/DDBJ databases">
        <title>Oceanisphaera sp. nov., isolated from the intestine.</title>
        <authorList>
            <person name="Zhao L.-H."/>
            <person name="Shi L.-F."/>
        </authorList>
    </citation>
    <scope>NUCLEOTIDE SEQUENCE [LARGE SCALE GENOMIC DNA]</scope>
    <source>
        <strain evidence="14 15">DM8</strain>
    </source>
</reference>
<evidence type="ECO:0000256" key="6">
    <source>
        <dbReference type="ARBA" id="ARBA00022989"/>
    </source>
</evidence>
<evidence type="ECO:0000256" key="9">
    <source>
        <dbReference type="ARBA" id="ARBA00023098"/>
    </source>
</evidence>
<dbReference type="PANTHER" id="PTHR11351">
    <property type="entry name" value="ACYL-COA DESATURASE"/>
    <property type="match status" value="1"/>
</dbReference>
<evidence type="ECO:0000256" key="10">
    <source>
        <dbReference type="ARBA" id="ARBA00023136"/>
    </source>
</evidence>
<gene>
    <name evidence="14" type="ORF">J3U76_08200</name>
</gene>
<comment type="caution">
    <text evidence="14">The sequence shown here is derived from an EMBL/GenBank/DDBJ whole genome shotgun (WGS) entry which is preliminary data.</text>
</comment>
<keyword evidence="8" id="KW-0408">Iron</keyword>
<keyword evidence="5" id="KW-0276">Fatty acid metabolism</keyword>
<evidence type="ECO:0000256" key="3">
    <source>
        <dbReference type="ARBA" id="ARBA00022516"/>
    </source>
</evidence>
<evidence type="ECO:0000256" key="8">
    <source>
        <dbReference type="ARBA" id="ARBA00023004"/>
    </source>
</evidence>
<dbReference type="PANTHER" id="PTHR11351:SF31">
    <property type="entry name" value="DESATURASE 1, ISOFORM A-RELATED"/>
    <property type="match status" value="1"/>
</dbReference>
<evidence type="ECO:0000256" key="5">
    <source>
        <dbReference type="ARBA" id="ARBA00022832"/>
    </source>
</evidence>
<dbReference type="CDD" id="cd03505">
    <property type="entry name" value="Delta9-FADS-like"/>
    <property type="match status" value="1"/>
</dbReference>
<keyword evidence="7 14" id="KW-0560">Oxidoreductase</keyword>
<dbReference type="Pfam" id="PF00487">
    <property type="entry name" value="FA_desaturase"/>
    <property type="match status" value="1"/>
</dbReference>
<accession>A0ABS3NGD4</accession>
<dbReference type="PRINTS" id="PR00075">
    <property type="entry name" value="FACDDSATRASE"/>
</dbReference>
<evidence type="ECO:0000256" key="2">
    <source>
        <dbReference type="ARBA" id="ARBA00008749"/>
    </source>
</evidence>
<comment type="similarity">
    <text evidence="2">Belongs to the fatty acid desaturase type 2 family.</text>
</comment>
<feature type="domain" description="Fatty acid desaturase" evidence="13">
    <location>
        <begin position="38"/>
        <end position="257"/>
    </location>
</feature>
<keyword evidence="6 12" id="KW-1133">Transmembrane helix</keyword>
<feature type="transmembrane region" description="Helical" evidence="12">
    <location>
        <begin position="151"/>
        <end position="170"/>
    </location>
</feature>
<proteinExistence type="inferred from homology"/>
<dbReference type="InterPro" id="IPR005804">
    <property type="entry name" value="FA_desaturase_dom"/>
</dbReference>
<dbReference type="InterPro" id="IPR015876">
    <property type="entry name" value="Acyl-CoA_DS"/>
</dbReference>
<dbReference type="EMBL" id="JAGDFX010000008">
    <property type="protein sequence ID" value="MBO1519605.1"/>
    <property type="molecule type" value="Genomic_DNA"/>
</dbReference>
<name>A0ABS3NGD4_9GAMM</name>
<organism evidence="14 15">
    <name type="scientific">Oceanisphaera pacifica</name>
    <dbReference type="NCBI Taxonomy" id="2818389"/>
    <lineage>
        <taxon>Bacteria</taxon>
        <taxon>Pseudomonadati</taxon>
        <taxon>Pseudomonadota</taxon>
        <taxon>Gammaproteobacteria</taxon>
        <taxon>Aeromonadales</taxon>
        <taxon>Aeromonadaceae</taxon>
        <taxon>Oceanisphaera</taxon>
    </lineage>
</organism>
<evidence type="ECO:0000256" key="4">
    <source>
        <dbReference type="ARBA" id="ARBA00022692"/>
    </source>
</evidence>
<evidence type="ECO:0000259" key="13">
    <source>
        <dbReference type="Pfam" id="PF00487"/>
    </source>
</evidence>
<evidence type="ECO:0000313" key="15">
    <source>
        <dbReference type="Proteomes" id="UP000664882"/>
    </source>
</evidence>
<feature type="transmembrane region" description="Helical" evidence="12">
    <location>
        <begin position="36"/>
        <end position="57"/>
    </location>
</feature>
<protein>
    <submittedName>
        <fullName evidence="14">Fatty acid desaturase</fullName>
        <ecNumber evidence="14">1.14.19.-</ecNumber>
    </submittedName>
</protein>
<feature type="transmembrane region" description="Helical" evidence="12">
    <location>
        <begin position="7"/>
        <end position="30"/>
    </location>
</feature>
<dbReference type="Proteomes" id="UP000664882">
    <property type="component" value="Unassembled WGS sequence"/>
</dbReference>
<keyword evidence="4 12" id="KW-0812">Transmembrane</keyword>
<dbReference type="GO" id="GO:0016491">
    <property type="term" value="F:oxidoreductase activity"/>
    <property type="evidence" value="ECO:0007669"/>
    <property type="project" value="UniProtKB-KW"/>
</dbReference>
<keyword evidence="10 12" id="KW-0472">Membrane</keyword>
<evidence type="ECO:0000256" key="7">
    <source>
        <dbReference type="ARBA" id="ARBA00023002"/>
    </source>
</evidence>
<dbReference type="EC" id="1.14.19.-" evidence="14"/>
<keyword evidence="3" id="KW-0444">Lipid biosynthesis</keyword>
<dbReference type="RefSeq" id="WP_208005583.1">
    <property type="nucleotide sequence ID" value="NZ_JAGDFX010000008.1"/>
</dbReference>
<evidence type="ECO:0000256" key="1">
    <source>
        <dbReference type="ARBA" id="ARBA00004141"/>
    </source>
</evidence>
<evidence type="ECO:0000313" key="14">
    <source>
        <dbReference type="EMBL" id="MBO1519605.1"/>
    </source>
</evidence>
<keyword evidence="11" id="KW-0275">Fatty acid biosynthesis</keyword>
<keyword evidence="15" id="KW-1185">Reference proteome</keyword>
<sequence>MQKPPIIWTNLAVFSVTGLAALILVPWYGLSHGFDGWQWLAMLILFSYSCLSITAGYHRLWAHKSYAAHPLLQWIFALGGALSLQNSAYHWCADHRRHHRHVDHTDKDPYSASRGLWFSHMGWMLRHYSSPDDSNIADLKRNNILAFQHKHYLLLTVLMNAGLPLLLGLWNGDMWGMLLLAGGLRLFLGHHVTFFINSLAHFWGRQPYTSKNSARDNDILAVLTFGEGYHNFHHLFEFDYRNGIRWWHYDPTKWLIRSMSWLKLTSRLRTCPPERIEQAQLERRFELARQKIMKRQQTADTEQWLALLQSEYERLLLQLRNYYQMRKHLLDIKKKAVRCKYEELRLRLSCDELKAAFTIQRRNWLKLTTRLELA</sequence>
<evidence type="ECO:0000256" key="12">
    <source>
        <dbReference type="SAM" id="Phobius"/>
    </source>
</evidence>
<comment type="subcellular location">
    <subcellularLocation>
        <location evidence="1">Membrane</location>
        <topology evidence="1">Multi-pass membrane protein</topology>
    </subcellularLocation>
</comment>